<dbReference type="SUPFAM" id="SSF48452">
    <property type="entry name" value="TPR-like"/>
    <property type="match status" value="2"/>
</dbReference>
<evidence type="ECO:0000313" key="2">
    <source>
        <dbReference type="EMBL" id="CUS38817.1"/>
    </source>
</evidence>
<reference evidence="3" key="1">
    <citation type="submission" date="2015-10" db="EMBL/GenBank/DDBJ databases">
        <authorList>
            <person name="Luecker S."/>
            <person name="Luecker S."/>
        </authorList>
    </citation>
    <scope>NUCLEOTIDE SEQUENCE [LARGE SCALE GENOMIC DNA]</scope>
</reference>
<dbReference type="STRING" id="1742973.COMA2_60002"/>
<organism evidence="2 3">
    <name type="scientific">Candidatus Nitrospira nitrificans</name>
    <dbReference type="NCBI Taxonomy" id="1742973"/>
    <lineage>
        <taxon>Bacteria</taxon>
        <taxon>Pseudomonadati</taxon>
        <taxon>Nitrospirota</taxon>
        <taxon>Nitrospiria</taxon>
        <taxon>Nitrospirales</taxon>
        <taxon>Nitrospiraceae</taxon>
        <taxon>Nitrospira</taxon>
    </lineage>
</organism>
<keyword evidence="3" id="KW-1185">Reference proteome</keyword>
<dbReference type="RefSeq" id="WP_090900896.1">
    <property type="nucleotide sequence ID" value="NZ_CZPZ01000033.1"/>
</dbReference>
<feature type="domain" description="Bacterial transcriptional activator" evidence="1">
    <location>
        <begin position="854"/>
        <end position="999"/>
    </location>
</feature>
<name>A0A0S4LMK9_9BACT</name>
<dbReference type="EMBL" id="CZPZ01000033">
    <property type="protein sequence ID" value="CUS38817.1"/>
    <property type="molecule type" value="Genomic_DNA"/>
</dbReference>
<dbReference type="InterPro" id="IPR059106">
    <property type="entry name" value="WHD_MalT"/>
</dbReference>
<dbReference type="Proteomes" id="UP000198736">
    <property type="component" value="Unassembled WGS sequence"/>
</dbReference>
<dbReference type="Gene3D" id="1.25.40.10">
    <property type="entry name" value="Tetratricopeptide repeat domain"/>
    <property type="match status" value="2"/>
</dbReference>
<dbReference type="SMART" id="SM01043">
    <property type="entry name" value="BTAD"/>
    <property type="match status" value="1"/>
</dbReference>
<dbReference type="InterPro" id="IPR051677">
    <property type="entry name" value="AfsR-DnrI-RedD_regulator"/>
</dbReference>
<dbReference type="InterPro" id="IPR011990">
    <property type="entry name" value="TPR-like_helical_dom_sf"/>
</dbReference>
<dbReference type="Gene3D" id="1.10.10.10">
    <property type="entry name" value="Winged helix-like DNA-binding domain superfamily/Winged helix DNA-binding domain"/>
    <property type="match status" value="1"/>
</dbReference>
<dbReference type="Pfam" id="PF25873">
    <property type="entry name" value="WHD_MalT"/>
    <property type="match status" value="1"/>
</dbReference>
<sequence>MDEGDGDLATFFHYLGVAAKQAAPRYRTPLPHLTPEYLQGLPTFTRRFFEQLYTRLKRPALLILDNYQEVPLDSLFHQTVALGVEALPEKINVIVMSRALPPPAFTRLQATRQIHFIDEEALRLTNEESRAIIRLHARAQTAKVAALAAVLHNRLQGWVAGLVLQLEQKAASLPDLSSTSETPQVIFEYLAREVLHRLSPEHQRFLLQTAFLPNIPPALAERLTRNVMADDILFNLYQSRYFTERKMGTDPVYQYHPLFREFLRAHAKVALSPDEIAATQRTAASLLEETDRFEEAVALYYEAGQLEQIVRLILSRAPMLLQQGRTQTLEGWLKLIPAEQYDQQPWLSYWLGACRMPIDPVESQDLFARAFERFKAQNDRAGMLMACAGVLSSILISWLDFRKLDRWIAIMLDVVSSDVSFPSPEIESQVTFSLLNALMWRCPRASVITPWIDRSKNLIEGVQGIEKHSTLVAGLVILLLWLEQIASADKYARLLKSAGESESTQPLTRLVYHANASMLAWFCGDPAQTVHHGEQGLEISQKTGVHVFDSTMLGVCAYGALFQGDVISAEQYLNRLGILVAHPDHMMRANFLYQQAWVHRIKGDLSRAWTLIQEGLEVKGLKGSPFPEAHLSYAAADLLHALGKTMEARQYLNRVEKIAQDMESPYVRYVAHLLKAFFAFDHENEVEARAILQQALAIGNQHGFTFIYWWMPDMMARLCAQALEAKIEVEYVQKLIRTTKLTPVGEAATNEAWPWPIKIYTLGRFEIHLDGKPLPPRRKAPYQVLKLLKAIVALGGDGVPVSRLIDALWPDAEGDTGQENLHKSLQRLRRFLAVDGLIQARDGKVSLNRQMCWVDAMAFQTLLSGADDSKHRQTQPDARIRRDEQAIALYRGPFLEDDGAHEWADHYRQRLRHQFEQAVQHVSDWKKTEGQEEAALTCLENGLEADPLAEPLYPRLIRFLHSLDRQSEAKKVLARYQKAVIMAGREPSTEMQRLAKNVSART</sequence>
<accession>A0A0S4LMK9</accession>
<evidence type="ECO:0000313" key="3">
    <source>
        <dbReference type="Proteomes" id="UP000198736"/>
    </source>
</evidence>
<proteinExistence type="predicted"/>
<gene>
    <name evidence="2" type="ORF">COMA2_60002</name>
</gene>
<dbReference type="AlphaFoldDB" id="A0A0S4LMK9"/>
<dbReference type="OrthoDB" id="9816555at2"/>
<dbReference type="InterPro" id="IPR036388">
    <property type="entry name" value="WH-like_DNA-bd_sf"/>
</dbReference>
<dbReference type="PANTHER" id="PTHR35807">
    <property type="entry name" value="TRANSCRIPTIONAL REGULATOR REDD-RELATED"/>
    <property type="match status" value="1"/>
</dbReference>
<dbReference type="InterPro" id="IPR005158">
    <property type="entry name" value="BTAD"/>
</dbReference>
<dbReference type="Pfam" id="PF03704">
    <property type="entry name" value="BTAD"/>
    <property type="match status" value="1"/>
</dbReference>
<protein>
    <submittedName>
        <fullName evidence="2">Putative Similar to ATP dependent transcriptional activator</fullName>
    </submittedName>
</protein>
<evidence type="ECO:0000259" key="1">
    <source>
        <dbReference type="SMART" id="SM01043"/>
    </source>
</evidence>